<dbReference type="Proteomes" id="UP000821865">
    <property type="component" value="Chromosome 1"/>
</dbReference>
<name>A0ACB8DV85_DERSI</name>
<keyword evidence="2" id="KW-1185">Reference proteome</keyword>
<reference evidence="1" key="1">
    <citation type="submission" date="2020-05" db="EMBL/GenBank/DDBJ databases">
        <title>Large-scale comparative analyses of tick genomes elucidate their genetic diversity and vector capacities.</title>
        <authorList>
            <person name="Jia N."/>
            <person name="Wang J."/>
            <person name="Shi W."/>
            <person name="Du L."/>
            <person name="Sun Y."/>
            <person name="Zhan W."/>
            <person name="Jiang J."/>
            <person name="Wang Q."/>
            <person name="Zhang B."/>
            <person name="Ji P."/>
            <person name="Sakyi L.B."/>
            <person name="Cui X."/>
            <person name="Yuan T."/>
            <person name="Jiang B."/>
            <person name="Yang W."/>
            <person name="Lam T.T.-Y."/>
            <person name="Chang Q."/>
            <person name="Ding S."/>
            <person name="Wang X."/>
            <person name="Zhu J."/>
            <person name="Ruan X."/>
            <person name="Zhao L."/>
            <person name="Wei J."/>
            <person name="Que T."/>
            <person name="Du C."/>
            <person name="Cheng J."/>
            <person name="Dai P."/>
            <person name="Han X."/>
            <person name="Huang E."/>
            <person name="Gao Y."/>
            <person name="Liu J."/>
            <person name="Shao H."/>
            <person name="Ye R."/>
            <person name="Li L."/>
            <person name="Wei W."/>
            <person name="Wang X."/>
            <person name="Wang C."/>
            <person name="Yang T."/>
            <person name="Huo Q."/>
            <person name="Li W."/>
            <person name="Guo W."/>
            <person name="Chen H."/>
            <person name="Zhou L."/>
            <person name="Ni X."/>
            <person name="Tian J."/>
            <person name="Zhou Y."/>
            <person name="Sheng Y."/>
            <person name="Liu T."/>
            <person name="Pan Y."/>
            <person name="Xia L."/>
            <person name="Li J."/>
            <person name="Zhao F."/>
            <person name="Cao W."/>
        </authorList>
    </citation>
    <scope>NUCLEOTIDE SEQUENCE</scope>
    <source>
        <strain evidence="1">Dsil-2018</strain>
    </source>
</reference>
<accession>A0ACB8DV85</accession>
<protein>
    <submittedName>
        <fullName evidence="1">Uncharacterized protein</fullName>
    </submittedName>
</protein>
<evidence type="ECO:0000313" key="1">
    <source>
        <dbReference type="EMBL" id="KAH7978422.1"/>
    </source>
</evidence>
<sequence>MLRATGLKPEEVIKDSIRINERQNIVVVSAPTLERAEKYTPEDTSKGIIRGIPDYDTPEDIEGSLVNERNPGILHAKRMGHTNLAIIVFRGTDHPTGDRKCKVRFKTPYVVKKRQWERKLQDEETLRERQRSVHTNRNADGAGIKKDDFPALDDGAHSRVEKLRAM</sequence>
<comment type="caution">
    <text evidence="1">The sequence shown here is derived from an EMBL/GenBank/DDBJ whole genome shotgun (WGS) entry which is preliminary data.</text>
</comment>
<evidence type="ECO:0000313" key="2">
    <source>
        <dbReference type="Proteomes" id="UP000821865"/>
    </source>
</evidence>
<gene>
    <name evidence="1" type="ORF">HPB49_005484</name>
</gene>
<dbReference type="EMBL" id="CM023470">
    <property type="protein sequence ID" value="KAH7978422.1"/>
    <property type="molecule type" value="Genomic_DNA"/>
</dbReference>
<organism evidence="1 2">
    <name type="scientific">Dermacentor silvarum</name>
    <name type="common">Tick</name>
    <dbReference type="NCBI Taxonomy" id="543639"/>
    <lineage>
        <taxon>Eukaryota</taxon>
        <taxon>Metazoa</taxon>
        <taxon>Ecdysozoa</taxon>
        <taxon>Arthropoda</taxon>
        <taxon>Chelicerata</taxon>
        <taxon>Arachnida</taxon>
        <taxon>Acari</taxon>
        <taxon>Parasitiformes</taxon>
        <taxon>Ixodida</taxon>
        <taxon>Ixodoidea</taxon>
        <taxon>Ixodidae</taxon>
        <taxon>Rhipicephalinae</taxon>
        <taxon>Dermacentor</taxon>
    </lineage>
</organism>
<proteinExistence type="predicted"/>